<dbReference type="CDD" id="cd20805">
    <property type="entry name" value="C1_DGK_rpt2"/>
    <property type="match status" value="1"/>
</dbReference>
<evidence type="ECO:0000256" key="3">
    <source>
        <dbReference type="ARBA" id="ARBA00012133"/>
    </source>
</evidence>
<gene>
    <name evidence="17" type="primary">DGK1</name>
    <name evidence="17" type="ORF">PMUG01_07042200</name>
</gene>
<dbReference type="SMART" id="SM00045">
    <property type="entry name" value="DAGKa"/>
    <property type="match status" value="1"/>
</dbReference>
<dbReference type="InterPro" id="IPR001206">
    <property type="entry name" value="Diacylglycerol_kinase_cat_dom"/>
</dbReference>
<evidence type="ECO:0000256" key="6">
    <source>
        <dbReference type="ARBA" id="ARBA00022737"/>
    </source>
</evidence>
<evidence type="ECO:0000256" key="8">
    <source>
        <dbReference type="ARBA" id="ARBA00022771"/>
    </source>
</evidence>
<keyword evidence="9 17" id="KW-0418">Kinase</keyword>
<dbReference type="InterPro" id="IPR046349">
    <property type="entry name" value="C1-like_sf"/>
</dbReference>
<accession>A0A1D3JMY0</accession>
<dbReference type="CDD" id="cd00029">
    <property type="entry name" value="C1"/>
    <property type="match status" value="1"/>
</dbReference>
<sequence length="1412" mass="164540">MEDFAYVDKNVYINVLMLLLKKTKEYFIGIGILKLLFCVCIICISIFFAKRKNKKKRKINIYLQLNESGCTNGEDVVVLDYNKRSTTKEEAGLKERSSKLCEYVKVHEKKNHFYRLSYSSHVFDLRTINRIELCNVCNENIYAFIFFKKNIFECIMCRNKCHIECAPNCNLMSCKTSVFFKNKHKFIKVRNNLWNNKCSICNKKFSFFSLYIFIKRYIYKCIWCNKCFHVKCVNKHFSKRRIKDAKNEHKNIVCTYNNNKYLLYPYEVFIKENVLIDFLIHAYNKVTEEETKKDDILFSYNSLNNYGMDQIDNKKKIVEKREDMMMMPHKTLAKDTKELLYFDYVINPLKKLKRYKNVNCKKKNIIIPVHINFILNFFPIHLPIYQVRSSKKFFLIFVNVKSGGQTGKNLYQELLMHFNPIQIISIRNQKNVLNALNMYKEMFYLNKVILLLCGGDGTISIFVDTLIKFFSSQLVYDSKKEKKKNTHVGNTNENIFFIRGLFLNKTIKNIKEKLKHNKDMLRKKWNNKGNTQMNKDSNIFSIRESEEKTIKTDDSTMNERRTEDVLLFRDHPRAHKGEHLTISGECVGSRSAYYSPAAPLVSSTSSAHAAFSAVNYFHSDVHNNDIIDEVGRGTPNAGANMDINTDLNSDMNSDMNSGMNSGMNCGINRGINSGMNSEVISGLNSDLSIDLKNDLNNLDKWKKRNKYNYILKKLKKFKKKSTKEEDICRESTIKSFPNGNSMTDNCKSSNPLIYRKKEENNGDSYLSTKGVENERMYKNILYHDYKEKTASTCFSTKTGLNETSVSYYREGEEIFSAYINNVNGTNNCNRCYNSICDKCRVNKDDHLGNENNNKGNNHNGKENVKNASEQRKYIKKNKNKTKESLHIKEVPYANDSDNNSVYKIDNGYKIIVRKRDGETRVVGDQYNCSKKEVVCSTQTEEGKGQGLELELGQEIKLGEEVKLVKEKKGEKRKKKKLSLESCISNTPIGILPLGTGNDLSISLGWGSGYNNGLFFYLNKIKNSKNELVDIWNIKGYDLDKNIILNNSFINYFDIGIISRLALHFDNIRKKFPHFFNSRIGNKILYGEIGFRDFFFNTYKYKLNENIKIYCDGKKINIDEDLESVCLINIPHFLGGVKIWKEDELEKNYYSDVEREQQHRGEGEEEDGNEDVDVDIIDDIDTDGDIDMHDKVDKKKKAKLKLSSNKVSSLGCPKHIHDYDSFSYNDDVRAERHSRSCHPKLNKNIDNSYRAGKKGVTKRCAYKYYDKHEYALPELKKNYESIKKQEKKSEDNEESPKNDKPLDCSNIYKSYRLDFYKQKKGQQKFRKQRTDDKVIEVIGFRNMFHLVQVQIGMSKAIKLCQGSDIVVKIDKKFIESKNKMYFQYDGEPAFLNIHKLHFTHKCQCLFLSPKTPI</sequence>
<reference evidence="17 18" key="1">
    <citation type="submission" date="2016-06" db="EMBL/GenBank/DDBJ databases">
        <authorList>
            <consortium name="Pathogen Informatics"/>
        </authorList>
    </citation>
    <scope>NUCLEOTIDE SEQUENCE [LARGE SCALE GENOMIC DNA]</scope>
</reference>
<evidence type="ECO:0000256" key="7">
    <source>
        <dbReference type="ARBA" id="ARBA00022741"/>
    </source>
</evidence>
<dbReference type="PROSITE" id="PS50146">
    <property type="entry name" value="DAGK"/>
    <property type="match status" value="2"/>
</dbReference>
<evidence type="ECO:0000256" key="14">
    <source>
        <dbReference type="SAM" id="Phobius"/>
    </source>
</evidence>
<dbReference type="GO" id="GO:0004143">
    <property type="term" value="F:ATP-dependent diacylglycerol kinase activity"/>
    <property type="evidence" value="ECO:0007669"/>
    <property type="project" value="UniProtKB-EC"/>
</dbReference>
<evidence type="ECO:0000256" key="9">
    <source>
        <dbReference type="ARBA" id="ARBA00022777"/>
    </source>
</evidence>
<dbReference type="VEuPathDB" id="PlasmoDB:PmUG01_07042200"/>
<dbReference type="GO" id="GO:0005524">
    <property type="term" value="F:ATP binding"/>
    <property type="evidence" value="ECO:0007669"/>
    <property type="project" value="UniProtKB-KW"/>
</dbReference>
<evidence type="ECO:0000256" key="12">
    <source>
        <dbReference type="ARBA" id="ARBA00023136"/>
    </source>
</evidence>
<evidence type="ECO:0000259" key="16">
    <source>
        <dbReference type="PROSITE" id="PS50146"/>
    </source>
</evidence>
<dbReference type="InterPro" id="IPR016064">
    <property type="entry name" value="NAD/diacylglycerol_kinase_sf"/>
</dbReference>
<evidence type="ECO:0000259" key="15">
    <source>
        <dbReference type="PROSITE" id="PS50081"/>
    </source>
</evidence>
<dbReference type="InterPro" id="IPR000756">
    <property type="entry name" value="Diacylglycerol_kin_accessory"/>
</dbReference>
<dbReference type="InterPro" id="IPR002219">
    <property type="entry name" value="PKC_DAG/PE"/>
</dbReference>
<feature type="region of interest" description="Disordered" evidence="13">
    <location>
        <begin position="1151"/>
        <end position="1170"/>
    </location>
</feature>
<feature type="compositionally biased region" description="Basic and acidic residues" evidence="13">
    <location>
        <begin position="1151"/>
        <end position="1161"/>
    </location>
</feature>
<keyword evidence="12 14" id="KW-0472">Membrane</keyword>
<keyword evidence="4 17" id="KW-0808">Transferase</keyword>
<keyword evidence="14" id="KW-0812">Transmembrane</keyword>
<dbReference type="Proteomes" id="UP000219813">
    <property type="component" value="Chromosome 7"/>
</dbReference>
<keyword evidence="11" id="KW-0067">ATP-binding</keyword>
<comment type="similarity">
    <text evidence="2">Belongs to the eukaryotic diacylglycerol kinase family.</text>
</comment>
<dbReference type="GO" id="GO:0008270">
    <property type="term" value="F:zinc ion binding"/>
    <property type="evidence" value="ECO:0007669"/>
    <property type="project" value="UniProtKB-KW"/>
</dbReference>
<feature type="compositionally biased region" description="Basic and acidic residues" evidence="13">
    <location>
        <begin position="859"/>
        <end position="869"/>
    </location>
</feature>
<keyword evidence="7" id="KW-0547">Nucleotide-binding</keyword>
<feature type="compositionally biased region" description="Basic and acidic residues" evidence="13">
    <location>
        <begin position="1281"/>
        <end position="1301"/>
    </location>
</feature>
<name>A0A1D3JMY0_PLAMA</name>
<evidence type="ECO:0000313" key="18">
    <source>
        <dbReference type="Proteomes" id="UP000219813"/>
    </source>
</evidence>
<feature type="transmembrane region" description="Helical" evidence="14">
    <location>
        <begin position="26"/>
        <end position="49"/>
    </location>
</feature>
<feature type="region of interest" description="Disordered" evidence="13">
    <location>
        <begin position="1281"/>
        <end position="1303"/>
    </location>
</feature>
<dbReference type="GO" id="GO:0016020">
    <property type="term" value="C:membrane"/>
    <property type="evidence" value="ECO:0007669"/>
    <property type="project" value="UniProtKB-SubCell"/>
</dbReference>
<organism evidence="17 18">
    <name type="scientific">Plasmodium malariae</name>
    <dbReference type="NCBI Taxonomy" id="5858"/>
    <lineage>
        <taxon>Eukaryota</taxon>
        <taxon>Sar</taxon>
        <taxon>Alveolata</taxon>
        <taxon>Apicomplexa</taxon>
        <taxon>Aconoidasida</taxon>
        <taxon>Haemosporida</taxon>
        <taxon>Plasmodiidae</taxon>
        <taxon>Plasmodium</taxon>
        <taxon>Plasmodium (Plasmodium)</taxon>
    </lineage>
</organism>
<evidence type="ECO:0000256" key="2">
    <source>
        <dbReference type="ARBA" id="ARBA00009280"/>
    </source>
</evidence>
<keyword evidence="6" id="KW-0677">Repeat</keyword>
<feature type="compositionally biased region" description="Low complexity" evidence="13">
    <location>
        <begin position="849"/>
        <end position="858"/>
    </location>
</feature>
<keyword evidence="10" id="KW-0862">Zinc</keyword>
<evidence type="ECO:0000256" key="10">
    <source>
        <dbReference type="ARBA" id="ARBA00022833"/>
    </source>
</evidence>
<feature type="domain" description="DAGKc" evidence="16">
    <location>
        <begin position="389"/>
        <end position="468"/>
    </location>
</feature>
<dbReference type="GeneID" id="39867984"/>
<dbReference type="PROSITE" id="PS50081">
    <property type="entry name" value="ZF_DAG_PE_2"/>
    <property type="match status" value="1"/>
</dbReference>
<dbReference type="EMBL" id="LT594628">
    <property type="protein sequence ID" value="SBT87959.1"/>
    <property type="molecule type" value="Genomic_DNA"/>
</dbReference>
<dbReference type="GO" id="GO:0007200">
    <property type="term" value="P:phospholipase C-activating G protein-coupled receptor signaling pathway"/>
    <property type="evidence" value="ECO:0007669"/>
    <property type="project" value="InterPro"/>
</dbReference>
<dbReference type="PANTHER" id="PTHR11255">
    <property type="entry name" value="DIACYLGLYCEROL KINASE"/>
    <property type="match status" value="1"/>
</dbReference>
<evidence type="ECO:0000313" key="17">
    <source>
        <dbReference type="EMBL" id="SBT87959.1"/>
    </source>
</evidence>
<evidence type="ECO:0000256" key="13">
    <source>
        <dbReference type="SAM" id="MobiDB-lite"/>
    </source>
</evidence>
<dbReference type="EC" id="2.7.1.107" evidence="3"/>
<evidence type="ECO:0000256" key="1">
    <source>
        <dbReference type="ARBA" id="ARBA00004370"/>
    </source>
</evidence>
<proteinExistence type="inferred from homology"/>
<protein>
    <recommendedName>
        <fullName evidence="3">diacylglycerol kinase (ATP)</fullName>
        <ecNumber evidence="3">2.7.1.107</ecNumber>
    </recommendedName>
</protein>
<dbReference type="KEGG" id="pmal:PMUG01_07042200"/>
<keyword evidence="8" id="KW-0863">Zinc-finger</keyword>
<dbReference type="RefSeq" id="XP_028860891.1">
    <property type="nucleotide sequence ID" value="XM_029004176.1"/>
</dbReference>
<feature type="domain" description="Phorbol-ester/DAG-type" evidence="15">
    <location>
        <begin position="120"/>
        <end position="174"/>
    </location>
</feature>
<dbReference type="Pfam" id="PF00609">
    <property type="entry name" value="DAGK_acc"/>
    <property type="match status" value="2"/>
</dbReference>
<dbReference type="Pfam" id="PF00781">
    <property type="entry name" value="DAGK_cat"/>
    <property type="match status" value="2"/>
</dbReference>
<keyword evidence="18" id="KW-1185">Reference proteome</keyword>
<comment type="subcellular location">
    <subcellularLocation>
        <location evidence="1">Membrane</location>
    </subcellularLocation>
</comment>
<keyword evidence="5" id="KW-0479">Metal-binding</keyword>
<dbReference type="Gene3D" id="2.60.200.40">
    <property type="match status" value="1"/>
</dbReference>
<dbReference type="InterPro" id="IPR037607">
    <property type="entry name" value="DGK"/>
</dbReference>
<feature type="region of interest" description="Disordered" evidence="13">
    <location>
        <begin position="848"/>
        <end position="869"/>
    </location>
</feature>
<dbReference type="PANTHER" id="PTHR11255:SF54">
    <property type="entry name" value="DIACYLGLYCEROL KINASE THETA"/>
    <property type="match status" value="1"/>
</dbReference>
<evidence type="ECO:0000256" key="5">
    <source>
        <dbReference type="ARBA" id="ARBA00022723"/>
    </source>
</evidence>
<dbReference type="SUPFAM" id="SSF57889">
    <property type="entry name" value="Cysteine-rich domain"/>
    <property type="match status" value="1"/>
</dbReference>
<dbReference type="SUPFAM" id="SSF111331">
    <property type="entry name" value="NAD kinase/diacylglycerol kinase-like"/>
    <property type="match status" value="2"/>
</dbReference>
<evidence type="ECO:0000256" key="11">
    <source>
        <dbReference type="ARBA" id="ARBA00022840"/>
    </source>
</evidence>
<dbReference type="OrthoDB" id="242257at2759"/>
<feature type="domain" description="DAGKc" evidence="16">
    <location>
        <begin position="980"/>
        <end position="1037"/>
    </location>
</feature>
<evidence type="ECO:0000256" key="4">
    <source>
        <dbReference type="ARBA" id="ARBA00022679"/>
    </source>
</evidence>
<dbReference type="SMART" id="SM00109">
    <property type="entry name" value="C1"/>
    <property type="match status" value="2"/>
</dbReference>
<keyword evidence="14" id="KW-1133">Transmembrane helix</keyword>
<dbReference type="OMA" id="RDFCFNT"/>